<organism evidence="6 7">
    <name type="scientific">Microlunatus endophyticus</name>
    <dbReference type="NCBI Taxonomy" id="1716077"/>
    <lineage>
        <taxon>Bacteria</taxon>
        <taxon>Bacillati</taxon>
        <taxon>Actinomycetota</taxon>
        <taxon>Actinomycetes</taxon>
        <taxon>Propionibacteriales</taxon>
        <taxon>Propionibacteriaceae</taxon>
        <taxon>Microlunatus</taxon>
    </lineage>
</organism>
<dbReference type="Gene3D" id="2.60.120.560">
    <property type="entry name" value="Exo-inulinase, domain 1"/>
    <property type="match status" value="1"/>
</dbReference>
<dbReference type="EMBL" id="BMMZ01000009">
    <property type="protein sequence ID" value="GGL72417.1"/>
    <property type="molecule type" value="Genomic_DNA"/>
</dbReference>
<dbReference type="Proteomes" id="UP000613840">
    <property type="component" value="Unassembled WGS sequence"/>
</dbReference>
<dbReference type="InterPro" id="IPR051214">
    <property type="entry name" value="GH32_Enzymes"/>
</dbReference>
<dbReference type="SUPFAM" id="SSF75005">
    <property type="entry name" value="Arabinanase/levansucrase/invertase"/>
    <property type="match status" value="1"/>
</dbReference>
<dbReference type="PANTHER" id="PTHR43101">
    <property type="entry name" value="BETA-FRUCTOSIDASE"/>
    <property type="match status" value="1"/>
</dbReference>
<evidence type="ECO:0000256" key="4">
    <source>
        <dbReference type="ARBA" id="ARBA00023295"/>
    </source>
</evidence>
<gene>
    <name evidence="6" type="ORF">GCM10011575_33390</name>
</gene>
<accession>A0A917W7F0</accession>
<reference evidence="6" key="1">
    <citation type="journal article" date="2014" name="Int. J. Syst. Evol. Microbiol.">
        <title>Complete genome sequence of Corynebacterium casei LMG S-19264T (=DSM 44701T), isolated from a smear-ripened cheese.</title>
        <authorList>
            <consortium name="US DOE Joint Genome Institute (JGI-PGF)"/>
            <person name="Walter F."/>
            <person name="Albersmeier A."/>
            <person name="Kalinowski J."/>
            <person name="Ruckert C."/>
        </authorList>
    </citation>
    <scope>NUCLEOTIDE SEQUENCE</scope>
    <source>
        <strain evidence="6">CGMCC 4.7306</strain>
    </source>
</reference>
<evidence type="ECO:0000256" key="2">
    <source>
        <dbReference type="ARBA" id="ARBA00012758"/>
    </source>
</evidence>
<evidence type="ECO:0000259" key="5">
    <source>
        <dbReference type="Pfam" id="PF00251"/>
    </source>
</evidence>
<reference evidence="6" key="2">
    <citation type="submission" date="2020-09" db="EMBL/GenBank/DDBJ databases">
        <authorList>
            <person name="Sun Q."/>
            <person name="Zhou Y."/>
        </authorList>
    </citation>
    <scope>NUCLEOTIDE SEQUENCE</scope>
    <source>
        <strain evidence="6">CGMCC 4.7306</strain>
    </source>
</reference>
<proteinExistence type="inferred from homology"/>
<dbReference type="EC" id="3.2.1.26" evidence="2"/>
<dbReference type="InterPro" id="IPR023296">
    <property type="entry name" value="Glyco_hydro_beta-prop_sf"/>
</dbReference>
<dbReference type="InterPro" id="IPR013320">
    <property type="entry name" value="ConA-like_dom_sf"/>
</dbReference>
<protein>
    <recommendedName>
        <fullName evidence="2">beta-fructofuranosidase</fullName>
        <ecNumber evidence="2">3.2.1.26</ecNumber>
    </recommendedName>
</protein>
<keyword evidence="3" id="KW-0378">Hydrolase</keyword>
<name>A0A917W7F0_9ACTN</name>
<dbReference type="GO" id="GO:0004564">
    <property type="term" value="F:beta-fructofuranosidase activity"/>
    <property type="evidence" value="ECO:0007669"/>
    <property type="project" value="UniProtKB-EC"/>
</dbReference>
<sequence>MSYVRHMPRLYYQHPGTWFGDCMPIFADGAFQLFHQRDTRNPGPFGEPFGWALARTTDFVSYQDLGEALQRGADDAQDQFIFAGSVFEAATAKPTATQGADGRFHAFYTGFNRDFAKIGKPAQVLMHAVSDDLVHWETLDGELVAPEPGYDPHNWRDPYVLRDDDDDRWIMILGARKDGDQIVSGRTVWYTSTDLESWHFEGDFWAPDLYSMHEMPDLFRIGDHWYLLTTEYSDRSKTVYRSSTSLAGPWSAPVDDAFDGRAYYAARSASDGDHRYLFGWVATKEDEDDLGKVQWGGTLVVHEVFQRDDHSLGVRPPQSVLDAFGPAQELITDSQTVAAPDGRRTQLLGNTESSTFLLRLTLRPEQNRSFAIRLFGDEQTGDGYAFTFRTGEQRVDFDRVPNFPWYRYDNRGSERPFTVNPGQTYEIAIIVDETIATLYVDGVALNVRRYAEPGKAIGVDIVDGEVEILSSTLAELPG</sequence>
<dbReference type="InterPro" id="IPR001362">
    <property type="entry name" value="Glyco_hydro_32"/>
</dbReference>
<feature type="domain" description="Glycosyl hydrolase family 32 N-terminal" evidence="5">
    <location>
        <begin position="24"/>
        <end position="302"/>
    </location>
</feature>
<dbReference type="AlphaFoldDB" id="A0A917W7F0"/>
<evidence type="ECO:0000256" key="3">
    <source>
        <dbReference type="ARBA" id="ARBA00022801"/>
    </source>
</evidence>
<evidence type="ECO:0000313" key="7">
    <source>
        <dbReference type="Proteomes" id="UP000613840"/>
    </source>
</evidence>
<dbReference type="SUPFAM" id="SSF49899">
    <property type="entry name" value="Concanavalin A-like lectins/glucanases"/>
    <property type="match status" value="1"/>
</dbReference>
<keyword evidence="7" id="KW-1185">Reference proteome</keyword>
<dbReference type="PANTHER" id="PTHR43101:SF1">
    <property type="entry name" value="BETA-FRUCTOSIDASE"/>
    <property type="match status" value="1"/>
</dbReference>
<keyword evidence="4" id="KW-0326">Glycosidase</keyword>
<evidence type="ECO:0000256" key="1">
    <source>
        <dbReference type="ARBA" id="ARBA00009902"/>
    </source>
</evidence>
<dbReference type="CDD" id="cd08995">
    <property type="entry name" value="GH32_EcAec43-like"/>
    <property type="match status" value="1"/>
</dbReference>
<dbReference type="SMART" id="SM00640">
    <property type="entry name" value="Glyco_32"/>
    <property type="match status" value="1"/>
</dbReference>
<dbReference type="Gene3D" id="2.115.10.20">
    <property type="entry name" value="Glycosyl hydrolase domain, family 43"/>
    <property type="match status" value="1"/>
</dbReference>
<dbReference type="Pfam" id="PF00251">
    <property type="entry name" value="Glyco_hydro_32N"/>
    <property type="match status" value="1"/>
</dbReference>
<dbReference type="InterPro" id="IPR013148">
    <property type="entry name" value="Glyco_hydro_32_N"/>
</dbReference>
<evidence type="ECO:0000313" key="6">
    <source>
        <dbReference type="EMBL" id="GGL72417.1"/>
    </source>
</evidence>
<dbReference type="GO" id="GO:0005975">
    <property type="term" value="P:carbohydrate metabolic process"/>
    <property type="evidence" value="ECO:0007669"/>
    <property type="project" value="InterPro"/>
</dbReference>
<comment type="caution">
    <text evidence="6">The sequence shown here is derived from an EMBL/GenBank/DDBJ whole genome shotgun (WGS) entry which is preliminary data.</text>
</comment>
<comment type="similarity">
    <text evidence="1">Belongs to the glycosyl hydrolase 32 family.</text>
</comment>